<organism evidence="1">
    <name type="scientific">Aegilops tauschii</name>
    <name type="common">Tausch's goatgrass</name>
    <name type="synonym">Aegilops squarrosa</name>
    <dbReference type="NCBI Taxonomy" id="37682"/>
    <lineage>
        <taxon>Eukaryota</taxon>
        <taxon>Viridiplantae</taxon>
        <taxon>Streptophyta</taxon>
        <taxon>Embryophyta</taxon>
        <taxon>Tracheophyta</taxon>
        <taxon>Spermatophyta</taxon>
        <taxon>Magnoliopsida</taxon>
        <taxon>Liliopsida</taxon>
        <taxon>Poales</taxon>
        <taxon>Poaceae</taxon>
        <taxon>BOP clade</taxon>
        <taxon>Pooideae</taxon>
        <taxon>Triticodae</taxon>
        <taxon>Triticeae</taxon>
        <taxon>Triticinae</taxon>
        <taxon>Aegilops</taxon>
    </lineage>
</organism>
<evidence type="ECO:0000313" key="1">
    <source>
        <dbReference type="EnsemblPlants" id="EMT25447"/>
    </source>
</evidence>
<proteinExistence type="predicted"/>
<name>M8CE89_AEGTA</name>
<reference evidence="1" key="1">
    <citation type="submission" date="2015-06" db="UniProtKB">
        <authorList>
            <consortium name="EnsemblPlants"/>
        </authorList>
    </citation>
    <scope>IDENTIFICATION</scope>
</reference>
<dbReference type="AlphaFoldDB" id="M8CE89"/>
<sequence length="279" mass="30338">MSWSMSSRGAGVEDVAVEPQAQGGAELAWAHWYRSSGHAILTGADCRPSSSSSSFKVLMIVAGETDYELHTFVAGQQSWNAPTRCRSRAALGFLMNSDAVVCQGAAHWLFCASSIFHVLRVDGETGRVSSTKLMSPMSPCVSNHDLTVQGDRSRLATTADGKLLSLCLHDAGLQLVEIWTQPAAGHGQVWSRTGVIDLEPILEQPQRAPYVWLRGRCGKLIIMLPRHHGYLVNLQTGTTQELDIMSSSGPIGESGVYMEIDWTAFFMARLACTTDNNQP</sequence>
<protein>
    <submittedName>
        <fullName evidence="1">Uncharacterized protein</fullName>
    </submittedName>
</protein>
<dbReference type="EnsemblPlants" id="EMT25447">
    <property type="protein sequence ID" value="EMT25447"/>
    <property type="gene ID" value="F775_11591"/>
</dbReference>
<dbReference type="PANTHER" id="PTHR35828">
    <property type="entry name" value="OS08G0203800 PROTEIN-RELATED"/>
    <property type="match status" value="1"/>
</dbReference>
<dbReference type="PANTHER" id="PTHR35828:SF30">
    <property type="entry name" value="F-BOX DOMAIN-CONTAINING PROTEIN"/>
    <property type="match status" value="1"/>
</dbReference>
<accession>M8CE89</accession>